<evidence type="ECO:0000313" key="2">
    <source>
        <dbReference type="EMBL" id="PPK69211.1"/>
    </source>
</evidence>
<name>A0A2S6GVP2_9PSEU</name>
<feature type="transmembrane region" description="Helical" evidence="1">
    <location>
        <begin position="256"/>
        <end position="273"/>
    </location>
</feature>
<evidence type="ECO:0000313" key="3">
    <source>
        <dbReference type="Proteomes" id="UP000239203"/>
    </source>
</evidence>
<protein>
    <submittedName>
        <fullName evidence="2">APA family basic amino acid/polyamine antiporter</fullName>
    </submittedName>
</protein>
<keyword evidence="1" id="KW-1133">Transmembrane helix</keyword>
<feature type="transmembrane region" description="Helical" evidence="1">
    <location>
        <begin position="371"/>
        <end position="388"/>
    </location>
</feature>
<dbReference type="AlphaFoldDB" id="A0A2S6GVP2"/>
<feature type="transmembrane region" description="Helical" evidence="1">
    <location>
        <begin position="140"/>
        <end position="160"/>
    </location>
</feature>
<reference evidence="2 3" key="1">
    <citation type="submission" date="2018-02" db="EMBL/GenBank/DDBJ databases">
        <title>Genomic Encyclopedia of Archaeal and Bacterial Type Strains, Phase II (KMG-II): from individual species to whole genera.</title>
        <authorList>
            <person name="Goeker M."/>
        </authorList>
    </citation>
    <scope>NUCLEOTIDE SEQUENCE [LARGE SCALE GENOMIC DNA]</scope>
    <source>
        <strain evidence="2 3">YU 961-1</strain>
    </source>
</reference>
<keyword evidence="3" id="KW-1185">Reference proteome</keyword>
<feature type="transmembrane region" description="Helical" evidence="1">
    <location>
        <begin position="208"/>
        <end position="226"/>
    </location>
</feature>
<feature type="transmembrane region" description="Helical" evidence="1">
    <location>
        <begin position="43"/>
        <end position="62"/>
    </location>
</feature>
<dbReference type="EMBL" id="PTIX01000004">
    <property type="protein sequence ID" value="PPK69211.1"/>
    <property type="molecule type" value="Genomic_DNA"/>
</dbReference>
<dbReference type="Gene3D" id="1.20.1740.10">
    <property type="entry name" value="Amino acid/polyamine transporter I"/>
    <property type="match status" value="1"/>
</dbReference>
<feature type="transmembrane region" description="Helical" evidence="1">
    <location>
        <begin position="114"/>
        <end position="133"/>
    </location>
</feature>
<feature type="transmembrane region" description="Helical" evidence="1">
    <location>
        <begin position="294"/>
        <end position="312"/>
    </location>
</feature>
<keyword evidence="1" id="KW-0812">Transmembrane</keyword>
<sequence length="397" mass="38946">MGQAPPRTWAKVPAAGAAALGAGALVTSGPAAAAAGWWSLAALALAGLVALLTAVSLADLAAQSSPAAVSAHVRTRLGGLHGRMAGVLEVGGRVVAAGAVAGVAGAYAWPARPAVAAVALVAVVTALWVAEFAVPRGVRLAAIAVIIVTTALFVTTGLAIQPVGAAVAVEPGITGSDDPTGILTATGVLFFGFLNVDRVGGARARVSAYAILLVGLAYLFVSWVALRQLGGPRLAVSPTPLRDALAAADGAPLDPVLTLGVLVGAAVGLRALLGRAAEEVADLAGAGELPARFAEHRYLVAAVPAAAVAVLVTPADAVAVAATLVLGAAAFINSAARTLCRDDRSTWVRTGCCGLGLSVVVGVNISIASLAAAVAVLGVGTGLCALCARRPRTGDVR</sequence>
<comment type="caution">
    <text evidence="2">The sequence shown here is derived from an EMBL/GenBank/DDBJ whole genome shotgun (WGS) entry which is preliminary data.</text>
</comment>
<proteinExistence type="predicted"/>
<gene>
    <name evidence="2" type="ORF">CLV40_104465</name>
</gene>
<organism evidence="2 3">
    <name type="scientific">Actinokineospora auranticolor</name>
    <dbReference type="NCBI Taxonomy" id="155976"/>
    <lineage>
        <taxon>Bacteria</taxon>
        <taxon>Bacillati</taxon>
        <taxon>Actinomycetota</taxon>
        <taxon>Actinomycetes</taxon>
        <taxon>Pseudonocardiales</taxon>
        <taxon>Pseudonocardiaceae</taxon>
        <taxon>Actinokineospora</taxon>
    </lineage>
</organism>
<evidence type="ECO:0000256" key="1">
    <source>
        <dbReference type="SAM" id="Phobius"/>
    </source>
</evidence>
<keyword evidence="1" id="KW-0472">Membrane</keyword>
<feature type="transmembrane region" description="Helical" evidence="1">
    <location>
        <begin position="83"/>
        <end position="108"/>
    </location>
</feature>
<dbReference type="Proteomes" id="UP000239203">
    <property type="component" value="Unassembled WGS sequence"/>
</dbReference>
<feature type="transmembrane region" description="Helical" evidence="1">
    <location>
        <begin position="180"/>
        <end position="196"/>
    </location>
</feature>
<accession>A0A2S6GVP2</accession>